<name>A0A0P7BT54_9BACT</name>
<protein>
    <recommendedName>
        <fullName evidence="4">Bulb-type lectin domain-containing protein</fullName>
    </recommendedName>
</protein>
<comment type="caution">
    <text evidence="2">The sequence shown here is derived from an EMBL/GenBank/DDBJ whole genome shotgun (WGS) entry which is preliminary data.</text>
</comment>
<dbReference type="InterPro" id="IPR052918">
    <property type="entry name" value="Motility_Chemotaxis_Reg"/>
</dbReference>
<organism evidence="2 3">
    <name type="scientific">Jiulongibacter sediminis</name>
    <dbReference type="NCBI Taxonomy" id="1605367"/>
    <lineage>
        <taxon>Bacteria</taxon>
        <taxon>Pseudomonadati</taxon>
        <taxon>Bacteroidota</taxon>
        <taxon>Cytophagia</taxon>
        <taxon>Cytophagales</taxon>
        <taxon>Leadbetterellaceae</taxon>
        <taxon>Jiulongibacter</taxon>
    </lineage>
</organism>
<dbReference type="PANTHER" id="PTHR35580:SF1">
    <property type="entry name" value="PHYTASE-LIKE DOMAIN-CONTAINING PROTEIN"/>
    <property type="match status" value="1"/>
</dbReference>
<feature type="chain" id="PRO_5006136187" description="Bulb-type lectin domain-containing protein" evidence="1">
    <location>
        <begin position="20"/>
        <end position="526"/>
    </location>
</feature>
<keyword evidence="3" id="KW-1185">Reference proteome</keyword>
<evidence type="ECO:0000256" key="1">
    <source>
        <dbReference type="SAM" id="SignalP"/>
    </source>
</evidence>
<dbReference type="STRING" id="1605367.AFM12_14570"/>
<dbReference type="Proteomes" id="UP000050454">
    <property type="component" value="Unassembled WGS sequence"/>
</dbReference>
<evidence type="ECO:0000313" key="3">
    <source>
        <dbReference type="Proteomes" id="UP000050454"/>
    </source>
</evidence>
<reference evidence="2 3" key="1">
    <citation type="submission" date="2015-07" db="EMBL/GenBank/DDBJ databases">
        <title>The draft genome sequence of Leadbetterella sp. JN14-9.</title>
        <authorList>
            <person name="Liu Y."/>
            <person name="Du J."/>
            <person name="Shao Z."/>
        </authorList>
    </citation>
    <scope>NUCLEOTIDE SEQUENCE [LARGE SCALE GENOMIC DNA]</scope>
    <source>
        <strain evidence="2 3">JN14-9</strain>
    </source>
</reference>
<proteinExistence type="predicted"/>
<dbReference type="EMBL" id="LGTQ01000010">
    <property type="protein sequence ID" value="KPM47688.1"/>
    <property type="molecule type" value="Genomic_DNA"/>
</dbReference>
<dbReference type="InterPro" id="IPR011041">
    <property type="entry name" value="Quinoprot_gluc/sorb_DH_b-prop"/>
</dbReference>
<evidence type="ECO:0008006" key="4">
    <source>
        <dbReference type="Google" id="ProtNLM"/>
    </source>
</evidence>
<dbReference type="SUPFAM" id="SSF50952">
    <property type="entry name" value="Soluble quinoprotein glucose dehydrogenase"/>
    <property type="match status" value="1"/>
</dbReference>
<dbReference type="OrthoDB" id="937114at2"/>
<accession>A0A0P7BT54</accession>
<dbReference type="RefSeq" id="WP_055149500.1">
    <property type="nucleotide sequence ID" value="NZ_JXSZ01000010.1"/>
</dbReference>
<sequence length="526" mass="56937">MKKIYTLFISICITAYSFAQNVTITPSGITPATGGIPKMTYDEIKAIASPERGDLVIDTSYNTLRMWNGTEWTYFTSGLSKDNVLLTGYSVAGDSLEYVTSIDFDDSGNRYITGLFNGSATFGSTTLNNPNGSLYTAYVAKQNADGEYLWVKTSTGTGGMIPIKIRLDNSGNIFLGGYSTGANTLWDGGGSFVAQENDVNVIKLNNNGIPQWSRVLGGSEYDTFVAMDIDLSGDLVITGTFDGTASFVGNQLISNGQGDIFVARISNSTGSVSYLKQLGGAGNDFARDIKVNSLGHYILAGSYGTVFNVGGFPLNSVTPGKDNFFITTLNPVTNIFLNVKSFGNDGGYQGFLEVDTQNNVYFSGVTDDSLKMSSSLYQIPSSYNKLSEDEAVFILKFDASLNTQKLTYFQGDDLYAGILKMSDSDELYAQFTTGRYIIIGDGSYYDTHAARSILCEIDPINSILIWSDPIHGQASPLDLNLDHEGILWSAGIYGGDIRVGNTRILGVGDYYEDNNQIDGYIIKAVK</sequence>
<feature type="signal peptide" evidence="1">
    <location>
        <begin position="1"/>
        <end position="19"/>
    </location>
</feature>
<dbReference type="AlphaFoldDB" id="A0A0P7BT54"/>
<keyword evidence="1" id="KW-0732">Signal</keyword>
<dbReference type="PANTHER" id="PTHR35580">
    <property type="entry name" value="CELL SURFACE GLYCOPROTEIN (S-LAYER PROTEIN)-LIKE PROTEIN"/>
    <property type="match status" value="1"/>
</dbReference>
<evidence type="ECO:0000313" key="2">
    <source>
        <dbReference type="EMBL" id="KPM47688.1"/>
    </source>
</evidence>
<gene>
    <name evidence="2" type="ORF">AFM12_14570</name>
</gene>